<evidence type="ECO:0000259" key="3">
    <source>
        <dbReference type="PROSITE" id="PS50158"/>
    </source>
</evidence>
<keyword evidence="4" id="KW-1185">Reference proteome</keyword>
<dbReference type="PANTHER" id="PTHR35046">
    <property type="entry name" value="ZINC KNUCKLE (CCHC-TYPE) FAMILY PROTEIN"/>
    <property type="match status" value="1"/>
</dbReference>
<dbReference type="SMART" id="SM00343">
    <property type="entry name" value="ZnF_C2HC"/>
    <property type="match status" value="1"/>
</dbReference>
<evidence type="ECO:0000256" key="2">
    <source>
        <dbReference type="SAM" id="MobiDB-lite"/>
    </source>
</evidence>
<keyword evidence="1" id="KW-0479">Metal-binding</keyword>
<dbReference type="RefSeq" id="XP_027186283.1">
    <property type="nucleotide sequence ID" value="XM_027330482.1"/>
</dbReference>
<feature type="region of interest" description="Disordered" evidence="2">
    <location>
        <begin position="230"/>
        <end position="278"/>
    </location>
</feature>
<dbReference type="SUPFAM" id="SSF56672">
    <property type="entry name" value="DNA/RNA polymerases"/>
    <property type="match status" value="1"/>
</dbReference>
<protein>
    <submittedName>
        <fullName evidence="5">Uncharacterized protein LOC101514004</fullName>
    </submittedName>
</protein>
<dbReference type="GO" id="GO:0008270">
    <property type="term" value="F:zinc ion binding"/>
    <property type="evidence" value="ECO:0007669"/>
    <property type="project" value="UniProtKB-KW"/>
</dbReference>
<feature type="region of interest" description="Disordered" evidence="2">
    <location>
        <begin position="37"/>
        <end position="68"/>
    </location>
</feature>
<dbReference type="InterPro" id="IPR021109">
    <property type="entry name" value="Peptidase_aspartic_dom_sf"/>
</dbReference>
<feature type="compositionally biased region" description="Basic and acidic residues" evidence="2">
    <location>
        <begin position="56"/>
        <end position="68"/>
    </location>
</feature>
<dbReference type="Proteomes" id="UP000087171">
    <property type="component" value="Unplaced"/>
</dbReference>
<dbReference type="SUPFAM" id="SSF57756">
    <property type="entry name" value="Retrovirus zinc finger-like domains"/>
    <property type="match status" value="1"/>
</dbReference>
<keyword evidence="1" id="KW-0863">Zinc-finger</keyword>
<dbReference type="OrthoDB" id="1719899at2759"/>
<dbReference type="InterPro" id="IPR036875">
    <property type="entry name" value="Znf_CCHC_sf"/>
</dbReference>
<dbReference type="PROSITE" id="PS50158">
    <property type="entry name" value="ZF_CCHC"/>
    <property type="match status" value="1"/>
</dbReference>
<dbReference type="PANTHER" id="PTHR35046:SF9">
    <property type="entry name" value="RNA-DIRECTED DNA POLYMERASE"/>
    <property type="match status" value="1"/>
</dbReference>
<feature type="domain" description="CCHC-type" evidence="3">
    <location>
        <begin position="283"/>
        <end position="299"/>
    </location>
</feature>
<dbReference type="Gene3D" id="3.10.10.10">
    <property type="entry name" value="HIV Type 1 Reverse Transcriptase, subunit A, domain 1"/>
    <property type="match status" value="1"/>
</dbReference>
<gene>
    <name evidence="5" type="primary">LOC101514004</name>
</gene>
<keyword evidence="1" id="KW-0862">Zinc</keyword>
<name>A0A3Q7XIR2_CICAR</name>
<dbReference type="CDD" id="cd00303">
    <property type="entry name" value="retropepsin_like"/>
    <property type="match status" value="1"/>
</dbReference>
<sequence length="527" mass="60798">MSGSEPNPFSPRTVFLMDHLTKVLNTQMNALREEFVTQRDRISPHGRSSQNEDEDCHGNERRNQRHDDTYVGGKIKFPSFHGKSDPEAYLDWELKIDQLFEAHDIREDMRVKLVTLEFKDHALLWWDQNVKERKRCGARQLDDWDELKALLRKRYVPSHYQRELHQKLQRLKQGSKSVEDYYKDFETLIIRSNIREDDDAIIARFLDGLSYEIRDVELVHKSSTIEQQLKRKSTYKKYSSNKDSSHWNKHKRDGDSPLASAKEGKSSKPKAQIPSSSSHSSIKCFKCLGRGHIASNCPNKKSMIAKAKEVYESDSSFYSYSSQSSPSELGSDYQLAPVEGDLLMVRRLLGVQVKDDDSQKENIFHTRCLLDGKVCSLVVDSGSCTNVASTRLVTKLGLKTIKHPRPYKLQWLKDDVDILVDKQVLFDDVFPKELPHGLPPLRGIEHHIDLIPSASLPNRPPYRSNPEQTKEIERQVHKILENGWVQESLSPCAMPVILVPKKDGTWRMCTDCRVFSKIAWCMCIFQN</sequence>
<dbReference type="InterPro" id="IPR001878">
    <property type="entry name" value="Znf_CCHC"/>
</dbReference>
<dbReference type="InterPro" id="IPR005162">
    <property type="entry name" value="Retrotrans_gag_dom"/>
</dbReference>
<dbReference type="STRING" id="3827.A0A3Q7XIR2"/>
<accession>A0A3Q7XIR2</accession>
<evidence type="ECO:0000313" key="4">
    <source>
        <dbReference type="Proteomes" id="UP000087171"/>
    </source>
</evidence>
<proteinExistence type="predicted"/>
<dbReference type="AlphaFoldDB" id="A0A3Q7XIR2"/>
<dbReference type="GO" id="GO:0003676">
    <property type="term" value="F:nucleic acid binding"/>
    <property type="evidence" value="ECO:0007669"/>
    <property type="project" value="InterPro"/>
</dbReference>
<evidence type="ECO:0000256" key="1">
    <source>
        <dbReference type="PROSITE-ProRule" id="PRU00047"/>
    </source>
</evidence>
<dbReference type="Gene3D" id="4.10.60.10">
    <property type="entry name" value="Zinc finger, CCHC-type"/>
    <property type="match status" value="1"/>
</dbReference>
<organism evidence="4 5">
    <name type="scientific">Cicer arietinum</name>
    <name type="common">Chickpea</name>
    <name type="synonym">Garbanzo</name>
    <dbReference type="NCBI Taxonomy" id="3827"/>
    <lineage>
        <taxon>Eukaryota</taxon>
        <taxon>Viridiplantae</taxon>
        <taxon>Streptophyta</taxon>
        <taxon>Embryophyta</taxon>
        <taxon>Tracheophyta</taxon>
        <taxon>Spermatophyta</taxon>
        <taxon>Magnoliopsida</taxon>
        <taxon>eudicotyledons</taxon>
        <taxon>Gunneridae</taxon>
        <taxon>Pentapetalae</taxon>
        <taxon>rosids</taxon>
        <taxon>fabids</taxon>
        <taxon>Fabales</taxon>
        <taxon>Fabaceae</taxon>
        <taxon>Papilionoideae</taxon>
        <taxon>50 kb inversion clade</taxon>
        <taxon>NPAAA clade</taxon>
        <taxon>Hologalegina</taxon>
        <taxon>IRL clade</taxon>
        <taxon>Cicereae</taxon>
        <taxon>Cicer</taxon>
    </lineage>
</organism>
<dbReference type="Pfam" id="PF03732">
    <property type="entry name" value="Retrotrans_gag"/>
    <property type="match status" value="1"/>
</dbReference>
<dbReference type="InterPro" id="IPR043502">
    <property type="entry name" value="DNA/RNA_pol_sf"/>
</dbReference>
<dbReference type="Gene3D" id="2.40.70.10">
    <property type="entry name" value="Acid Proteases"/>
    <property type="match status" value="1"/>
</dbReference>
<evidence type="ECO:0000313" key="5">
    <source>
        <dbReference type="RefSeq" id="XP_027186283.1"/>
    </source>
</evidence>
<reference evidence="5" key="1">
    <citation type="submission" date="2025-08" db="UniProtKB">
        <authorList>
            <consortium name="RefSeq"/>
        </authorList>
    </citation>
    <scope>IDENTIFICATION</scope>
    <source>
        <tissue evidence="5">Etiolated seedlings</tissue>
    </source>
</reference>